<dbReference type="CDD" id="cd03263">
    <property type="entry name" value="ABC_subfamily_A"/>
    <property type="match status" value="2"/>
</dbReference>
<organism evidence="12 13">
    <name type="scientific">Cordyceps javanica</name>
    <dbReference type="NCBI Taxonomy" id="43265"/>
    <lineage>
        <taxon>Eukaryota</taxon>
        <taxon>Fungi</taxon>
        <taxon>Dikarya</taxon>
        <taxon>Ascomycota</taxon>
        <taxon>Pezizomycotina</taxon>
        <taxon>Sordariomycetes</taxon>
        <taxon>Hypocreomycetidae</taxon>
        <taxon>Hypocreales</taxon>
        <taxon>Cordycipitaceae</taxon>
        <taxon>Cordyceps</taxon>
    </lineage>
</organism>
<accession>A0A545WC12</accession>
<feature type="transmembrane region" description="Helical" evidence="10">
    <location>
        <begin position="314"/>
        <end position="333"/>
    </location>
</feature>
<feature type="transmembrane region" description="Helical" evidence="10">
    <location>
        <begin position="287"/>
        <end position="308"/>
    </location>
</feature>
<evidence type="ECO:0000256" key="2">
    <source>
        <dbReference type="ARBA" id="ARBA00008869"/>
    </source>
</evidence>
<comment type="caution">
    <text evidence="12">The sequence shown here is derived from an EMBL/GenBank/DDBJ whole genome shotgun (WGS) entry which is preliminary data.</text>
</comment>
<name>A0A545WC12_9HYPO</name>
<dbReference type="GO" id="GO:0005319">
    <property type="term" value="F:lipid transporter activity"/>
    <property type="evidence" value="ECO:0007669"/>
    <property type="project" value="TreeGrafter"/>
</dbReference>
<gene>
    <name evidence="12" type="ORF">IF1G_00262</name>
</gene>
<feature type="transmembrane region" description="Helical" evidence="10">
    <location>
        <begin position="1014"/>
        <end position="1041"/>
    </location>
</feature>
<dbReference type="InterPro" id="IPR003593">
    <property type="entry name" value="AAA+_ATPase"/>
</dbReference>
<dbReference type="Proteomes" id="UP000315783">
    <property type="component" value="Unassembled WGS sequence"/>
</dbReference>
<evidence type="ECO:0000256" key="7">
    <source>
        <dbReference type="ARBA" id="ARBA00022840"/>
    </source>
</evidence>
<evidence type="ECO:0000313" key="13">
    <source>
        <dbReference type="Proteomes" id="UP000315783"/>
    </source>
</evidence>
<dbReference type="InterPro" id="IPR003439">
    <property type="entry name" value="ABC_transporter-like_ATP-bd"/>
</dbReference>
<feature type="transmembrane region" description="Helical" evidence="10">
    <location>
        <begin position="26"/>
        <end position="46"/>
    </location>
</feature>
<evidence type="ECO:0000313" key="12">
    <source>
        <dbReference type="EMBL" id="TQW00331.1"/>
    </source>
</evidence>
<dbReference type="PANTHER" id="PTHR19229">
    <property type="entry name" value="ATP-BINDING CASSETTE TRANSPORTER SUBFAMILY A ABCA"/>
    <property type="match status" value="1"/>
</dbReference>
<dbReference type="GO" id="GO:0005524">
    <property type="term" value="F:ATP binding"/>
    <property type="evidence" value="ECO:0007669"/>
    <property type="project" value="UniProtKB-KW"/>
</dbReference>
<feature type="transmembrane region" description="Helical" evidence="10">
    <location>
        <begin position="969"/>
        <end position="993"/>
    </location>
</feature>
<dbReference type="EMBL" id="SPUK01000001">
    <property type="protein sequence ID" value="TQW00331.1"/>
    <property type="molecule type" value="Genomic_DNA"/>
</dbReference>
<feature type="transmembrane region" description="Helical" evidence="10">
    <location>
        <begin position="207"/>
        <end position="227"/>
    </location>
</feature>
<evidence type="ECO:0000259" key="11">
    <source>
        <dbReference type="PROSITE" id="PS50893"/>
    </source>
</evidence>
<dbReference type="SMART" id="SM00382">
    <property type="entry name" value="AAA"/>
    <property type="match status" value="2"/>
</dbReference>
<feature type="transmembrane region" description="Helical" evidence="10">
    <location>
        <begin position="789"/>
        <end position="809"/>
    </location>
</feature>
<feature type="domain" description="ABC transporter" evidence="11">
    <location>
        <begin position="445"/>
        <end position="677"/>
    </location>
</feature>
<protein>
    <submittedName>
        <fullName evidence="12">ABC transporter</fullName>
    </submittedName>
</protein>
<dbReference type="OrthoDB" id="8061355at2759"/>
<feature type="domain" description="ABC transporter" evidence="11">
    <location>
        <begin position="1228"/>
        <end position="1452"/>
    </location>
</feature>
<dbReference type="SUPFAM" id="SSF52540">
    <property type="entry name" value="P-loop containing nucleoside triphosphate hydrolases"/>
    <property type="match status" value="2"/>
</dbReference>
<dbReference type="GO" id="GO:0016887">
    <property type="term" value="F:ATP hydrolysis activity"/>
    <property type="evidence" value="ECO:0007669"/>
    <property type="project" value="InterPro"/>
</dbReference>
<keyword evidence="13" id="KW-1185">Reference proteome</keyword>
<evidence type="ECO:0000256" key="10">
    <source>
        <dbReference type="SAM" id="Phobius"/>
    </source>
</evidence>
<keyword evidence="5" id="KW-0677">Repeat</keyword>
<keyword evidence="3" id="KW-0813">Transport</keyword>
<dbReference type="Gene3D" id="3.40.50.300">
    <property type="entry name" value="P-loop containing nucleotide triphosphate hydrolases"/>
    <property type="match status" value="2"/>
</dbReference>
<dbReference type="InterPro" id="IPR013525">
    <property type="entry name" value="ABC2_TM"/>
</dbReference>
<dbReference type="PROSITE" id="PS50893">
    <property type="entry name" value="ABC_TRANSPORTER_2"/>
    <property type="match status" value="2"/>
</dbReference>
<keyword evidence="8 10" id="KW-1133">Transmembrane helix</keyword>
<keyword evidence="7" id="KW-0067">ATP-binding</keyword>
<dbReference type="PROSITE" id="PS00211">
    <property type="entry name" value="ABC_TRANSPORTER_1"/>
    <property type="match status" value="2"/>
</dbReference>
<evidence type="ECO:0000256" key="5">
    <source>
        <dbReference type="ARBA" id="ARBA00022737"/>
    </source>
</evidence>
<dbReference type="InterPro" id="IPR027417">
    <property type="entry name" value="P-loop_NTPase"/>
</dbReference>
<comment type="similarity">
    <text evidence="2">Belongs to the ABC transporter superfamily. ABCA family.</text>
</comment>
<comment type="subcellular location">
    <subcellularLocation>
        <location evidence="1">Membrane</location>
        <topology evidence="1">Multi-pass membrane protein</topology>
    </subcellularLocation>
</comment>
<feature type="transmembrane region" description="Helical" evidence="10">
    <location>
        <begin position="1078"/>
        <end position="1098"/>
    </location>
</feature>
<keyword evidence="6" id="KW-0547">Nucleotide-binding</keyword>
<proteinExistence type="inferred from homology"/>
<evidence type="ECO:0000256" key="6">
    <source>
        <dbReference type="ARBA" id="ARBA00022741"/>
    </source>
</evidence>
<dbReference type="InterPro" id="IPR017871">
    <property type="entry name" value="ABC_transporter-like_CS"/>
</dbReference>
<dbReference type="PANTHER" id="PTHR19229:SF36">
    <property type="entry name" value="ATP-BINDING CASSETTE SUB-FAMILY A MEMBER 2"/>
    <property type="match status" value="1"/>
</dbReference>
<dbReference type="GO" id="GO:0140359">
    <property type="term" value="F:ABC-type transporter activity"/>
    <property type="evidence" value="ECO:0007669"/>
    <property type="project" value="InterPro"/>
</dbReference>
<feature type="transmembrane region" description="Helical" evidence="10">
    <location>
        <begin position="1110"/>
        <end position="1131"/>
    </location>
</feature>
<reference evidence="12 13" key="1">
    <citation type="journal article" date="2019" name="Appl. Microbiol. Biotechnol.">
        <title>Genome sequence of Isaria javanica and comparative genome analysis insights into family S53 peptidase evolution in fungal entomopathogens.</title>
        <authorList>
            <person name="Lin R."/>
            <person name="Zhang X."/>
            <person name="Xin B."/>
            <person name="Zou M."/>
            <person name="Gao Y."/>
            <person name="Qin F."/>
            <person name="Hu Q."/>
            <person name="Xie B."/>
            <person name="Cheng X."/>
        </authorList>
    </citation>
    <scope>NUCLEOTIDE SEQUENCE [LARGE SCALE GENOMIC DNA]</scope>
    <source>
        <strain evidence="12 13">IJ1G</strain>
    </source>
</reference>
<evidence type="ECO:0000256" key="8">
    <source>
        <dbReference type="ARBA" id="ARBA00022989"/>
    </source>
</evidence>
<feature type="transmembrane region" description="Helical" evidence="10">
    <location>
        <begin position="252"/>
        <end position="275"/>
    </location>
</feature>
<evidence type="ECO:0000256" key="3">
    <source>
        <dbReference type="ARBA" id="ARBA00022448"/>
    </source>
</evidence>
<feature type="transmembrane region" description="Helical" evidence="10">
    <location>
        <begin position="401"/>
        <end position="423"/>
    </location>
</feature>
<feature type="transmembrane region" description="Helical" evidence="10">
    <location>
        <begin position="345"/>
        <end position="363"/>
    </location>
</feature>
<dbReference type="Pfam" id="PF00005">
    <property type="entry name" value="ABC_tran"/>
    <property type="match status" value="2"/>
</dbReference>
<evidence type="ECO:0000256" key="1">
    <source>
        <dbReference type="ARBA" id="ARBA00004141"/>
    </source>
</evidence>
<feature type="transmembrane region" description="Helical" evidence="10">
    <location>
        <begin position="1047"/>
        <end position="1066"/>
    </location>
</feature>
<dbReference type="STRING" id="43265.A0A545WC12"/>
<dbReference type="GO" id="GO:0016020">
    <property type="term" value="C:membrane"/>
    <property type="evidence" value="ECO:0007669"/>
    <property type="project" value="UniProtKB-SubCell"/>
</dbReference>
<keyword evidence="4 10" id="KW-0812">Transmembrane</keyword>
<evidence type="ECO:0000256" key="4">
    <source>
        <dbReference type="ARBA" id="ARBA00022692"/>
    </source>
</evidence>
<feature type="transmembrane region" description="Helical" evidence="10">
    <location>
        <begin position="1152"/>
        <end position="1173"/>
    </location>
</feature>
<sequence length="1571" mass="171281">MPFLRQLGALIWKNFLFTILRHPIGFLFKFYAIPLVVFAVLVRLPVWVNEEHTFRTEQPAALPSLSDAVHGKLAIVQPPNAGADIRAVVARFTEPLGSNRLLRVDRDADLVDLCSTDKHGCHAAVVFLDSPDTRAANGTWNYTIRADVDMTGKHDGGLETVYMPLQLAINNAITNKSATVEAFAFGSTQTFNADEIKRSALRVITEIYAFVVFACHLITVYNLASWVTSDRDSGVSALIDSMGGRWASLARTLSWVVVLDVVCLPLFIVFGVLYWQLLFPTSSAGALIGWQILFGMALNSSTVFAAAFFTRARVSAIIVSIFFLALAIAFQFHTTRIQPQPEPDTVLGLSTVFPSCTYMLYLFDMARWETKGKPAHISSLPPARDSFSEPPDLYHITQSTLLAVLAIQTIVYLVLAMLVEWFMHGIHFKDRHFSGASDKPSQAAVSATHLQKTFQPGFWTRVFCCGRKKGNRAVDDVSIEAHRGQIMCLVGQNGSGKTTTLQMIGGFLGMNAGQVSFDASPSQIGICPQHNVFWEELTVREHIVLWSWIKSGGETAEQIDALIADCDLAHKSDCMAKNLSGGQKRKLQLACMFVGNSSICLIDECTSGLDPLSRQAIWDLLLRNRTNRSMIFTTHFLDEVDVLADHIVVLQNGNVKSEGSPAELSTTHGGGYKVLVERTPQSLAVVVPQQAAVWQDRLVYTVQDSATATQLSKTFSAAGVRDVAIAGPQFEDVFLNLAGQDGGDAAALLKQPLALADAAQQMTPGRETSFGTQVGILFGKRFKVLPRVWWAYFFLVAIVVAANCGLLTATVKFATQDCTEYQPRLRPSYTTTLHYDEGCLSGDRYYACDKLTVGPASANTTIYQALQHGYRDFQGVDVKAASGFVNALSDRAAWLDYMLKQTGNNQKGIYFGSDKKDDVTVIAYQYLSYIADPTGAKLLNIWSQATGDIEIDTTYGSLPRIQKDSQSGAWIYALFIALLQAAYPAFFVVYPAIERRSNTRSLQYANGVRRTPQMVAYMLFDVLWIAAMSVVSTIAVVPISGWTGSPFIMIIIFTLYAICGNFIAQIAGHVSNGPLKSFLAALTANLICFAIGFGSVFGTLTKPDRVIDGITWGLGFFLPMANLVRALLVGLNAGGLGCTNGTAKMMGAMDAYGGPILYLVLQVLWLGVLSVWVDGGLPFIPFLYVFKRNTTAPAPSTSATELQDLAVAGQDDVRAEATRALATDTDLLRVLNVTKKFGANVAVDDVTFGLSPGEVLALLGPNGAGKSTLVNMIQSELASTRGTIRLCGTDSRSLAARKHLGVCPQHDCLDLLSTRQHLALYARIKGVRDVRANVAYLMERLGLAPHAGTMAARLSGGNKRKLSLAIALMGVPPVLVLDEPTTAMDAMAKRAFWRLVESIARDHSILLTTHSMEEADRLAGRTAIMVGRMLAVGSTAQLRRRYGGGNSVSLTLRSAPASTREEMEAVLAWVRQRAPGSVTLERDMLRGQIRFMLAPPPQEEAEAEQAEGPPPAIALWNMLDENKDELGIAFYSIGGATLANAFMNVVRANHVREENSEAKKRSIGQKIRDLF</sequence>
<dbReference type="InterPro" id="IPR026082">
    <property type="entry name" value="ABCA"/>
</dbReference>
<evidence type="ECO:0000256" key="9">
    <source>
        <dbReference type="ARBA" id="ARBA00023136"/>
    </source>
</evidence>
<keyword evidence="9 10" id="KW-0472">Membrane</keyword>
<dbReference type="Pfam" id="PF12698">
    <property type="entry name" value="ABC2_membrane_3"/>
    <property type="match status" value="2"/>
</dbReference>